<evidence type="ECO:0000256" key="4">
    <source>
        <dbReference type="ARBA" id="ARBA00022989"/>
    </source>
</evidence>
<sequence length="509" mass="57265">MIILNGKTNEHLDMLDGGVIQRLLEEKWKTFARKEFLKRLVLMFLHLIALSIAVSLRSSSDGNLLGPSDLRSICRYFAELVTCLGCIGFVVFQQGEEIMSQGLLGFLINLSSNPAKAIFLIANILILCCVPCRLMGYRHTEDVLLTFAIPGSWFFLIFFAGAVKLTGPFVTMIYNMLVGDIVRFSIIYLIFLLGFTQAFFFLFKNQTGESQRFKTYSQTWMALFHMTLGYYEYSEFSDTFYSALTWFVFAVFMVIMPILMLNMLIAMMGNTYCEVITQSEREFVKQWAKIVVALERAVSQKKAKEYMQSYSIRLASPSGDDDPEKEQRAVMVIKSKSKSKAKQRKGALSNWKRFGKIVIQELRQCGGTAEQFRQKYRINHHFSTSACKPSPVDKSDDSDSERGAAIDSGNGLGVALNQLAFAHDLDFSKSSVTPQSASPSDKESATPTGGKSFGDLFQQLAWAHDLEVGRPQTPTGSHRDSVSSQSRPTSPSPEQNTYPSLYKILQFLK</sequence>
<feature type="transmembrane region" description="Helical" evidence="7">
    <location>
        <begin position="181"/>
        <end position="203"/>
    </location>
</feature>
<reference evidence="10" key="1">
    <citation type="submission" date="2025-08" db="UniProtKB">
        <authorList>
            <consortium name="RefSeq"/>
        </authorList>
    </citation>
    <scope>IDENTIFICATION</scope>
    <source>
        <tissue evidence="10">Muscle</tissue>
    </source>
</reference>
<accession>A0ABM1SE57</accession>
<feature type="region of interest" description="Disordered" evidence="6">
    <location>
        <begin position="430"/>
        <end position="450"/>
    </location>
</feature>
<feature type="transmembrane region" description="Helical" evidence="7">
    <location>
        <begin position="115"/>
        <end position="136"/>
    </location>
</feature>
<comment type="subcellular location">
    <subcellularLocation>
        <location evidence="1">Membrane</location>
        <topology evidence="1">Multi-pass membrane protein</topology>
    </subcellularLocation>
</comment>
<feature type="transmembrane region" description="Helical" evidence="7">
    <location>
        <begin position="36"/>
        <end position="56"/>
    </location>
</feature>
<organism evidence="9 10">
    <name type="scientific">Limulus polyphemus</name>
    <name type="common">Atlantic horseshoe crab</name>
    <dbReference type="NCBI Taxonomy" id="6850"/>
    <lineage>
        <taxon>Eukaryota</taxon>
        <taxon>Metazoa</taxon>
        <taxon>Ecdysozoa</taxon>
        <taxon>Arthropoda</taxon>
        <taxon>Chelicerata</taxon>
        <taxon>Merostomata</taxon>
        <taxon>Xiphosura</taxon>
        <taxon>Limulidae</taxon>
        <taxon>Limulus</taxon>
    </lineage>
</organism>
<dbReference type="RefSeq" id="XP_022241912.1">
    <property type="nucleotide sequence ID" value="XM_022386204.1"/>
</dbReference>
<feature type="transmembrane region" description="Helical" evidence="7">
    <location>
        <begin position="215"/>
        <end position="233"/>
    </location>
</feature>
<feature type="region of interest" description="Disordered" evidence="6">
    <location>
        <begin position="384"/>
        <end position="406"/>
    </location>
</feature>
<name>A0ABM1SE57_LIMPO</name>
<dbReference type="InterPro" id="IPR005821">
    <property type="entry name" value="Ion_trans_dom"/>
</dbReference>
<evidence type="ECO:0000256" key="7">
    <source>
        <dbReference type="SAM" id="Phobius"/>
    </source>
</evidence>
<evidence type="ECO:0000256" key="1">
    <source>
        <dbReference type="ARBA" id="ARBA00004141"/>
    </source>
</evidence>
<keyword evidence="4 7" id="KW-1133">Transmembrane helix</keyword>
<protein>
    <submittedName>
        <fullName evidence="10">Transient receptor potential cation channel subfamily V member 6-like</fullName>
    </submittedName>
</protein>
<keyword evidence="5 7" id="KW-0472">Membrane</keyword>
<dbReference type="GeneID" id="106459669"/>
<gene>
    <name evidence="10" type="primary">LOC106459669</name>
</gene>
<evidence type="ECO:0000259" key="8">
    <source>
        <dbReference type="Pfam" id="PF00520"/>
    </source>
</evidence>
<dbReference type="PANTHER" id="PTHR10582">
    <property type="entry name" value="TRANSIENT RECEPTOR POTENTIAL ION CHANNEL PROTEIN"/>
    <property type="match status" value="1"/>
</dbReference>
<evidence type="ECO:0000256" key="2">
    <source>
        <dbReference type="ARBA" id="ARBA00022692"/>
    </source>
</evidence>
<keyword evidence="9" id="KW-1185">Reference proteome</keyword>
<dbReference type="InterPro" id="IPR024862">
    <property type="entry name" value="TRPV"/>
</dbReference>
<evidence type="ECO:0000313" key="10">
    <source>
        <dbReference type="RefSeq" id="XP_022241912.1"/>
    </source>
</evidence>
<evidence type="ECO:0000313" key="9">
    <source>
        <dbReference type="Proteomes" id="UP000694941"/>
    </source>
</evidence>
<feature type="domain" description="Ion transport" evidence="8">
    <location>
        <begin position="144"/>
        <end position="275"/>
    </location>
</feature>
<dbReference type="PANTHER" id="PTHR10582:SF2">
    <property type="entry name" value="INACTIVE"/>
    <property type="match status" value="1"/>
</dbReference>
<feature type="compositionally biased region" description="Basic and acidic residues" evidence="6">
    <location>
        <begin position="391"/>
        <end position="404"/>
    </location>
</feature>
<feature type="transmembrane region" description="Helical" evidence="7">
    <location>
        <begin position="239"/>
        <end position="261"/>
    </location>
</feature>
<feature type="transmembrane region" description="Helical" evidence="7">
    <location>
        <begin position="143"/>
        <end position="161"/>
    </location>
</feature>
<feature type="compositionally biased region" description="Low complexity" evidence="6">
    <location>
        <begin position="482"/>
        <end position="493"/>
    </location>
</feature>
<dbReference type="Proteomes" id="UP000694941">
    <property type="component" value="Unplaced"/>
</dbReference>
<feature type="compositionally biased region" description="Polar residues" evidence="6">
    <location>
        <begin position="430"/>
        <end position="449"/>
    </location>
</feature>
<proteinExistence type="predicted"/>
<keyword evidence="3" id="KW-0677">Repeat</keyword>
<keyword evidence="2 7" id="KW-0812">Transmembrane</keyword>
<evidence type="ECO:0000256" key="3">
    <source>
        <dbReference type="ARBA" id="ARBA00022737"/>
    </source>
</evidence>
<evidence type="ECO:0000256" key="6">
    <source>
        <dbReference type="SAM" id="MobiDB-lite"/>
    </source>
</evidence>
<feature type="region of interest" description="Disordered" evidence="6">
    <location>
        <begin position="464"/>
        <end position="499"/>
    </location>
</feature>
<dbReference type="Pfam" id="PF00520">
    <property type="entry name" value="Ion_trans"/>
    <property type="match status" value="1"/>
</dbReference>
<evidence type="ECO:0000256" key="5">
    <source>
        <dbReference type="ARBA" id="ARBA00023136"/>
    </source>
</evidence>